<dbReference type="EMBL" id="VWNA01000001">
    <property type="protein sequence ID" value="MQT11813.1"/>
    <property type="molecule type" value="Genomic_DNA"/>
</dbReference>
<protein>
    <recommendedName>
        <fullName evidence="3">DUF4170 domain-containing protein</fullName>
    </recommendedName>
</protein>
<accession>A0A6A7XZ59</accession>
<comment type="caution">
    <text evidence="1">The sequence shown here is derived from an EMBL/GenBank/DDBJ whole genome shotgun (WGS) entry which is preliminary data.</text>
</comment>
<evidence type="ECO:0000313" key="1">
    <source>
        <dbReference type="EMBL" id="MQT11813.1"/>
    </source>
</evidence>
<reference evidence="1 2" key="1">
    <citation type="submission" date="2019-09" db="EMBL/GenBank/DDBJ databases">
        <title>Segnochrobactrum spirostomi gen. nov., sp. nov., isolated from the ciliate Spirostomum cf. yagiui and description of a novel family, Segnochrobactraceae fam. nov. within the order Rhizobiales of the class Alphaproteobacteria.</title>
        <authorList>
            <person name="Akter S."/>
            <person name="Shazib S.U.A."/>
            <person name="Shin M.K."/>
        </authorList>
    </citation>
    <scope>NUCLEOTIDE SEQUENCE [LARGE SCALE GENOMIC DNA]</scope>
    <source>
        <strain evidence="1 2">Sp-1</strain>
    </source>
</reference>
<dbReference type="AlphaFoldDB" id="A0A6A7XZ59"/>
<organism evidence="1 2">
    <name type="scientific">Segnochrobactrum spirostomi</name>
    <dbReference type="NCBI Taxonomy" id="2608987"/>
    <lineage>
        <taxon>Bacteria</taxon>
        <taxon>Pseudomonadati</taxon>
        <taxon>Pseudomonadota</taxon>
        <taxon>Alphaproteobacteria</taxon>
        <taxon>Hyphomicrobiales</taxon>
        <taxon>Segnochrobactraceae</taxon>
        <taxon>Segnochrobactrum</taxon>
    </lineage>
</organism>
<dbReference type="RefSeq" id="WP_153478941.1">
    <property type="nucleotide sequence ID" value="NZ_VWNA01000001.1"/>
</dbReference>
<dbReference type="Gene3D" id="3.30.70.2400">
    <property type="entry name" value="Uncharacterised protein PF13773, DUF4170"/>
    <property type="match status" value="1"/>
</dbReference>
<dbReference type="Pfam" id="PF13773">
    <property type="entry name" value="DUF4170"/>
    <property type="match status" value="1"/>
</dbReference>
<dbReference type="InterPro" id="IPR025226">
    <property type="entry name" value="DUF4170"/>
</dbReference>
<name>A0A6A7XZ59_9HYPH</name>
<dbReference type="Proteomes" id="UP000332515">
    <property type="component" value="Unassembled WGS sequence"/>
</dbReference>
<gene>
    <name evidence="1" type="ORF">F0357_03805</name>
</gene>
<keyword evidence="2" id="KW-1185">Reference proteome</keyword>
<evidence type="ECO:0000313" key="2">
    <source>
        <dbReference type="Proteomes" id="UP000332515"/>
    </source>
</evidence>
<sequence length="76" mass="8651">MHHDRFWVVGGKYRDMSFADLIPGSESLFGPFRTRRDAEDAWRKVSERHRSQCLARFVIAAEGHARPLPAAGHFAA</sequence>
<evidence type="ECO:0008006" key="3">
    <source>
        <dbReference type="Google" id="ProtNLM"/>
    </source>
</evidence>
<proteinExistence type="predicted"/>